<feature type="transmembrane region" description="Helical" evidence="9">
    <location>
        <begin position="287"/>
        <end position="308"/>
    </location>
</feature>
<dbReference type="AlphaFoldDB" id="A0A430AL59"/>
<dbReference type="RefSeq" id="WP_126810169.1">
    <property type="nucleotide sequence ID" value="NZ_NGKA01000035.1"/>
</dbReference>
<dbReference type="InterPro" id="IPR004501">
    <property type="entry name" value="PTS_EIIC_3"/>
</dbReference>
<feature type="domain" description="PTS EIIC type-3" evidence="10">
    <location>
        <begin position="9"/>
        <end position="413"/>
    </location>
</feature>
<comment type="function">
    <text evidence="8">The phosphoenolpyruvate-dependent sugar phosphotransferase system (PTS), a major carbohydrate active -transport system, catalyzes the phosphorylation of incoming sugar substrates concomitant with their translocation across the cell membrane.</text>
</comment>
<dbReference type="InterPro" id="IPR051088">
    <property type="entry name" value="PTS_Sugar-EIIC/EIIB"/>
</dbReference>
<dbReference type="PANTHER" id="PTHR33989">
    <property type="match status" value="1"/>
</dbReference>
<keyword evidence="12" id="KW-1185">Reference proteome</keyword>
<evidence type="ECO:0000313" key="12">
    <source>
        <dbReference type="Proteomes" id="UP000287605"/>
    </source>
</evidence>
<dbReference type="PIRSF" id="PIRSF006351">
    <property type="entry name" value="PTS_EIIC-Cellobiose"/>
    <property type="match status" value="1"/>
</dbReference>
<proteinExistence type="predicted"/>
<evidence type="ECO:0000256" key="9">
    <source>
        <dbReference type="SAM" id="Phobius"/>
    </source>
</evidence>
<dbReference type="Pfam" id="PF02378">
    <property type="entry name" value="PTS_EIIC"/>
    <property type="match status" value="1"/>
</dbReference>
<evidence type="ECO:0000256" key="2">
    <source>
        <dbReference type="ARBA" id="ARBA00022448"/>
    </source>
</evidence>
<accession>A0A430AL59</accession>
<feature type="transmembrane region" description="Helical" evidence="9">
    <location>
        <begin position="102"/>
        <end position="122"/>
    </location>
</feature>
<evidence type="ECO:0000256" key="1">
    <source>
        <dbReference type="ARBA" id="ARBA00004651"/>
    </source>
</evidence>
<dbReference type="GO" id="GO:0005886">
    <property type="term" value="C:plasma membrane"/>
    <property type="evidence" value="ECO:0007669"/>
    <property type="project" value="UniProtKB-SubCell"/>
</dbReference>
<name>A0A430AL59_9ENTE</name>
<evidence type="ECO:0000256" key="7">
    <source>
        <dbReference type="ARBA" id="ARBA00023136"/>
    </source>
</evidence>
<feature type="transmembrane region" description="Helical" evidence="9">
    <location>
        <begin position="332"/>
        <end position="362"/>
    </location>
</feature>
<dbReference type="GO" id="GO:1901264">
    <property type="term" value="P:carbohydrate derivative transport"/>
    <property type="evidence" value="ECO:0007669"/>
    <property type="project" value="TreeGrafter"/>
</dbReference>
<comment type="caution">
    <text evidence="11">The sequence shown here is derived from an EMBL/GenBank/DDBJ whole genome shotgun (WGS) entry which is preliminary data.</text>
</comment>
<evidence type="ECO:0000256" key="5">
    <source>
        <dbReference type="ARBA" id="ARBA00022692"/>
    </source>
</evidence>
<sequence length="431" mass="46138">MLEKFTNFVETKLSGPMDKLANQRHLRAIRDGIIAALPLIIIGSFFLILAFPPLPADWGISEFLTANAATILLPYRMTMYIMSLYATFGIGASLAKTYNLDVVSGGILATIAFLLTFIPVNIPAEAAEAAGTAGFVLPMANLGGGGMFVGIITSILAVEIYRITDKSKFKITMPEQVPPAVARSFESLTPTLIVILGMGSITYFLGFDWHSAIAKVVSPLVSAADSLPSVLLLIFMITFFWVFGIHGVSIVGSLARPVWLQLLEGNTTAQAAGEALPHIAAEPFFQWFIWIGGSGCTIGLAILLAFTAKSEYGSKLGKAIIMPSIFNINEPVIFGVPIVLNPIMMIPFVGTPMITGIIAWFVTKAGMVNPVTVTAPWTLPGPIGAFLATGGDWRAAVLNLVLIVVSIICYYPFVKIYDQNELDKETGAVAA</sequence>
<gene>
    <name evidence="11" type="ORF">CBF29_13160</name>
</gene>
<keyword evidence="2 8" id="KW-0813">Transport</keyword>
<dbReference type="PANTHER" id="PTHR33989:SF11">
    <property type="entry name" value="LICHENAN PERMEASE IIC COMPONENT"/>
    <property type="match status" value="1"/>
</dbReference>
<organism evidence="11 12">
    <name type="scientific">Vagococcus elongatus</name>
    <dbReference type="NCBI Taxonomy" id="180344"/>
    <lineage>
        <taxon>Bacteria</taxon>
        <taxon>Bacillati</taxon>
        <taxon>Bacillota</taxon>
        <taxon>Bacilli</taxon>
        <taxon>Lactobacillales</taxon>
        <taxon>Enterococcaceae</taxon>
        <taxon>Vagococcus</taxon>
    </lineage>
</organism>
<dbReference type="GO" id="GO:0008982">
    <property type="term" value="F:protein-N(PI)-phosphohistidine-sugar phosphotransferase activity"/>
    <property type="evidence" value="ECO:0007669"/>
    <property type="project" value="UniProtKB-UniRule"/>
</dbReference>
<dbReference type="Proteomes" id="UP000287605">
    <property type="component" value="Unassembled WGS sequence"/>
</dbReference>
<feature type="transmembrane region" description="Helical" evidence="9">
    <location>
        <begin position="33"/>
        <end position="54"/>
    </location>
</feature>
<evidence type="ECO:0000256" key="6">
    <source>
        <dbReference type="ARBA" id="ARBA00022989"/>
    </source>
</evidence>
<dbReference type="InterPro" id="IPR004796">
    <property type="entry name" value="PTS_IIC_cello"/>
</dbReference>
<feature type="transmembrane region" description="Helical" evidence="9">
    <location>
        <begin position="142"/>
        <end position="161"/>
    </location>
</feature>
<keyword evidence="6 9" id="KW-1133">Transmembrane helix</keyword>
<dbReference type="PROSITE" id="PS51105">
    <property type="entry name" value="PTS_EIIC_TYPE_3"/>
    <property type="match status" value="1"/>
</dbReference>
<dbReference type="OrthoDB" id="1550290at2"/>
<evidence type="ECO:0000259" key="10">
    <source>
        <dbReference type="PROSITE" id="PS51105"/>
    </source>
</evidence>
<evidence type="ECO:0000256" key="3">
    <source>
        <dbReference type="ARBA" id="ARBA00022475"/>
    </source>
</evidence>
<dbReference type="InterPro" id="IPR003352">
    <property type="entry name" value="PTS_EIIC"/>
</dbReference>
<comment type="subcellular location">
    <subcellularLocation>
        <location evidence="1">Cell membrane</location>
        <topology evidence="1">Multi-pass membrane protein</topology>
    </subcellularLocation>
</comment>
<evidence type="ECO:0000313" key="11">
    <source>
        <dbReference type="EMBL" id="RSU08838.1"/>
    </source>
</evidence>
<keyword evidence="7 8" id="KW-0472">Membrane</keyword>
<feature type="transmembrane region" description="Helical" evidence="9">
    <location>
        <begin position="396"/>
        <end position="414"/>
    </location>
</feature>
<dbReference type="EMBL" id="NGKA01000035">
    <property type="protein sequence ID" value="RSU08838.1"/>
    <property type="molecule type" value="Genomic_DNA"/>
</dbReference>
<reference evidence="11 12" key="1">
    <citation type="submission" date="2017-05" db="EMBL/GenBank/DDBJ databases">
        <title>Vagococcus spp. assemblies.</title>
        <authorList>
            <person name="Gulvik C.A."/>
        </authorList>
    </citation>
    <scope>NUCLEOTIDE SEQUENCE [LARGE SCALE GENOMIC DNA]</scope>
    <source>
        <strain evidence="11 12">CCUG 51432</strain>
    </source>
</reference>
<protein>
    <recommendedName>
        <fullName evidence="8">Permease IIC component</fullName>
    </recommendedName>
</protein>
<feature type="transmembrane region" description="Helical" evidence="9">
    <location>
        <begin position="230"/>
        <end position="255"/>
    </location>
</feature>
<keyword evidence="4 8" id="KW-0762">Sugar transport</keyword>
<evidence type="ECO:0000256" key="4">
    <source>
        <dbReference type="ARBA" id="ARBA00022597"/>
    </source>
</evidence>
<feature type="transmembrane region" description="Helical" evidence="9">
    <location>
        <begin position="74"/>
        <end position="95"/>
    </location>
</feature>
<evidence type="ECO:0000256" key="8">
    <source>
        <dbReference type="PIRNR" id="PIRNR006351"/>
    </source>
</evidence>
<keyword evidence="5 9" id="KW-0812">Transmembrane</keyword>
<dbReference type="NCBIfam" id="TIGR00410">
    <property type="entry name" value="lacE"/>
    <property type="match status" value="1"/>
</dbReference>
<dbReference type="GO" id="GO:0009401">
    <property type="term" value="P:phosphoenolpyruvate-dependent sugar phosphotransferase system"/>
    <property type="evidence" value="ECO:0007669"/>
    <property type="project" value="InterPro"/>
</dbReference>
<keyword evidence="3 8" id="KW-1003">Cell membrane</keyword>